<sequence length="610" mass="70734">MHKNNSLKKLLNLYQSDDTIAALSTQLNDTDNAKELINLYNQAIPLIEKNLWKNEIAETELRDYQNLFHDLENIISSDKTPDTRYNFIIAIPVADRPQHLKSCLNSIFELCTKYNYGGFENGLFKKISVLIADDSQNTENIIKNREMAEHFTHSGLEVIYFGLEQQKEIVSQLDNRKTKNITGDFTSDNFFHKGASITRNITYLKLQQLQNRNEPTLFYFIDSDQEFQVSIQTSNKHRECYCINYFHYLNKIFSNSKISILTGKVVGDPPVSPAVMAGTFLEDLIYFVKQLSMLQAGQACEFHNDVKNNSNDASYHDMAELFGFKPSSDHYDYHCSLENTHNHIDCFNHFSGKLKHFFDGEHPTRKSYYQHEDVINSIKSARTIYTGNYIFKPENLKYFIPFANLKLRMAGPVLGRIIKAELGDHFVSANLPMLHKRTVNTIGQSEFRPGVTRQNNQIDLSGEFTRQYFGDVMLFTMIELTDKGYPQTNVSYEVLSDTIHKTIVSMKKKYTIKHREISVKIDSLRELLNNLEKKWHNTSEFDSNNQTSAFSDFNHFIDNIDFNFGKNARIYEIIKSEDTKNKHLKQIANAIMSYNDDVSLWQKILSEIKH</sequence>
<accession>A0A370D9U8</accession>
<gene>
    <name evidence="1" type="ORF">DIZ80_13540</name>
</gene>
<protein>
    <submittedName>
        <fullName evidence="1">Uncharacterized protein</fullName>
    </submittedName>
</protein>
<proteinExistence type="predicted"/>
<reference evidence="1 2" key="1">
    <citation type="journal article" date="2018" name="ISME J.">
        <title>Endosymbiont genomes yield clues of tubeworm success.</title>
        <authorList>
            <person name="Li Y."/>
            <person name="Liles M.R."/>
            <person name="Halanych K.M."/>
        </authorList>
    </citation>
    <scope>NUCLEOTIDE SEQUENCE [LARGE SCALE GENOMIC DNA]</scope>
    <source>
        <strain evidence="1">A1464</strain>
    </source>
</reference>
<dbReference type="EMBL" id="QFXC01000013">
    <property type="protein sequence ID" value="RDH81134.1"/>
    <property type="molecule type" value="Genomic_DNA"/>
</dbReference>
<dbReference type="Proteomes" id="UP000254266">
    <property type="component" value="Unassembled WGS sequence"/>
</dbReference>
<comment type="caution">
    <text evidence="1">The sequence shown here is derived from an EMBL/GenBank/DDBJ whole genome shotgun (WGS) entry which is preliminary data.</text>
</comment>
<keyword evidence="2" id="KW-1185">Reference proteome</keyword>
<organism evidence="1 2">
    <name type="scientific">endosymbiont of Galathealinum brachiosum</name>
    <dbReference type="NCBI Taxonomy" id="2200906"/>
    <lineage>
        <taxon>Bacteria</taxon>
        <taxon>Pseudomonadati</taxon>
        <taxon>Pseudomonadota</taxon>
        <taxon>Gammaproteobacteria</taxon>
        <taxon>sulfur-oxidizing symbionts</taxon>
    </lineage>
</organism>
<name>A0A370D9U8_9GAMM</name>
<dbReference type="AlphaFoldDB" id="A0A370D9U8"/>
<evidence type="ECO:0000313" key="1">
    <source>
        <dbReference type="EMBL" id="RDH81134.1"/>
    </source>
</evidence>
<evidence type="ECO:0000313" key="2">
    <source>
        <dbReference type="Proteomes" id="UP000254266"/>
    </source>
</evidence>